<dbReference type="EC" id="1.14.13.-" evidence="2"/>
<keyword evidence="3" id="KW-1185">Reference proteome</keyword>
<reference evidence="2" key="1">
    <citation type="submission" date="2023-06" db="EMBL/GenBank/DDBJ databases">
        <title>SYSU T00b26.</title>
        <authorList>
            <person name="Gao L."/>
            <person name="Fang B.-Z."/>
            <person name="Li W.-J."/>
        </authorList>
    </citation>
    <scope>NUCLEOTIDE SEQUENCE</scope>
    <source>
        <strain evidence="2">SYSU T00b26</strain>
    </source>
</reference>
<protein>
    <submittedName>
        <fullName evidence="2">NAD(P)/FAD-dependent oxidoreductase</fullName>
        <ecNumber evidence="2">1.14.13.-</ecNumber>
    </submittedName>
</protein>
<evidence type="ECO:0000313" key="2">
    <source>
        <dbReference type="EMBL" id="MDN4473296.1"/>
    </source>
</evidence>
<dbReference type="GO" id="GO:0016491">
    <property type="term" value="F:oxidoreductase activity"/>
    <property type="evidence" value="ECO:0007669"/>
    <property type="project" value="UniProtKB-KW"/>
</dbReference>
<sequence>MDVAVIGAGQAGLAVAYHLRHLGARLTVLDAGPGAGGAWQHRWPSLTLGRTHALADLPGMREAGLSFSDAAAGRPAREVVAEIMSAYEAAYDLAVARPARVDSVSRSGGFFTLETAPGSVVPRLEAPVVVSATGTWTRPRTPDLPGVDDFAGLQVDTPSYPGAARFAGLRVAVVGGGLSAIGFLDEVSTVAAGVRWYTRRPPRIFEDTTSELGLNRGRAAVAAQDTAARAGEPLPSIVASTGIPSTPPVRRLRAKGLLHATPMPRRAVADGFQEQDGTVWQADAVIWALGFSPALDHLEPLGIREPGGGVKVDDSRVVKVPGLLLAGYGGQASTISAARAARRTAWRVSAFLDGTEPWPV</sequence>
<dbReference type="SUPFAM" id="SSF51905">
    <property type="entry name" value="FAD/NAD(P)-binding domain"/>
    <property type="match status" value="2"/>
</dbReference>
<dbReference type="Gene3D" id="3.50.50.60">
    <property type="entry name" value="FAD/NAD(P)-binding domain"/>
    <property type="match status" value="1"/>
</dbReference>
<dbReference type="Proteomes" id="UP001172738">
    <property type="component" value="Unassembled WGS sequence"/>
</dbReference>
<dbReference type="PANTHER" id="PTHR43539:SF78">
    <property type="entry name" value="FLAVIN-CONTAINING MONOOXYGENASE"/>
    <property type="match status" value="1"/>
</dbReference>
<comment type="caution">
    <text evidence="2">The sequence shown here is derived from an EMBL/GenBank/DDBJ whole genome shotgun (WGS) entry which is preliminary data.</text>
</comment>
<keyword evidence="1 2" id="KW-0560">Oxidoreductase</keyword>
<evidence type="ECO:0000256" key="1">
    <source>
        <dbReference type="ARBA" id="ARBA00023002"/>
    </source>
</evidence>
<dbReference type="InterPro" id="IPR036188">
    <property type="entry name" value="FAD/NAD-bd_sf"/>
</dbReference>
<name>A0ABT8G2C5_9MICO</name>
<organism evidence="2 3">
    <name type="scientific">Demequina zhanjiangensis</name>
    <dbReference type="NCBI Taxonomy" id="3051659"/>
    <lineage>
        <taxon>Bacteria</taxon>
        <taxon>Bacillati</taxon>
        <taxon>Actinomycetota</taxon>
        <taxon>Actinomycetes</taxon>
        <taxon>Micrococcales</taxon>
        <taxon>Demequinaceae</taxon>
        <taxon>Demequina</taxon>
    </lineage>
</organism>
<dbReference type="PANTHER" id="PTHR43539">
    <property type="entry name" value="FLAVIN-BINDING MONOOXYGENASE-LIKE PROTEIN (AFU_ORTHOLOGUE AFUA_4G09220)"/>
    <property type="match status" value="1"/>
</dbReference>
<dbReference type="InterPro" id="IPR050982">
    <property type="entry name" value="Auxin_biosynth/cation_transpt"/>
</dbReference>
<dbReference type="EMBL" id="JAUHPV010000005">
    <property type="protein sequence ID" value="MDN4473296.1"/>
    <property type="molecule type" value="Genomic_DNA"/>
</dbReference>
<dbReference type="PRINTS" id="PR00411">
    <property type="entry name" value="PNDRDTASEI"/>
</dbReference>
<dbReference type="PRINTS" id="PR00368">
    <property type="entry name" value="FADPNR"/>
</dbReference>
<evidence type="ECO:0000313" key="3">
    <source>
        <dbReference type="Proteomes" id="UP001172738"/>
    </source>
</evidence>
<dbReference type="RefSeq" id="WP_301128691.1">
    <property type="nucleotide sequence ID" value="NZ_JAUHPV010000005.1"/>
</dbReference>
<dbReference type="Pfam" id="PF13738">
    <property type="entry name" value="Pyr_redox_3"/>
    <property type="match status" value="1"/>
</dbReference>
<gene>
    <name evidence="2" type="ORF">QQX04_09870</name>
</gene>
<proteinExistence type="predicted"/>
<accession>A0ABT8G2C5</accession>